<feature type="domain" description="Bacterial sugar transferase" evidence="8">
    <location>
        <begin position="222"/>
        <end position="404"/>
    </location>
</feature>
<evidence type="ECO:0000313" key="10">
    <source>
        <dbReference type="EMBL" id="SNB69206.1"/>
    </source>
</evidence>
<evidence type="ECO:0000313" key="9">
    <source>
        <dbReference type="EMBL" id="SMQ12392.1"/>
    </source>
</evidence>
<feature type="transmembrane region" description="Helical" evidence="7">
    <location>
        <begin position="97"/>
        <end position="115"/>
    </location>
</feature>
<protein>
    <submittedName>
        <fullName evidence="9">UDP-N-acetylgalactosamine-undecaprenyl-phosphate N-acetylgalactosaminephosphotransferase</fullName>
        <ecNumber evidence="9">2.7.8.40</ecNumber>
    </submittedName>
</protein>
<dbReference type="EMBL" id="FXUV02000023">
    <property type="protein sequence ID" value="SNB69206.1"/>
    <property type="molecule type" value="Genomic_DNA"/>
</dbReference>
<dbReference type="STRING" id="1522312.GCA_900177895_00621"/>
<dbReference type="EMBL" id="FXUV01000020">
    <property type="protein sequence ID" value="SMQ12392.1"/>
    <property type="molecule type" value="Genomic_DNA"/>
</dbReference>
<evidence type="ECO:0000256" key="4">
    <source>
        <dbReference type="ARBA" id="ARBA00022692"/>
    </source>
</evidence>
<keyword evidence="11" id="KW-1185">Reference proteome</keyword>
<dbReference type="EC" id="2.7.8.40" evidence="9"/>
<evidence type="ECO:0000256" key="6">
    <source>
        <dbReference type="ARBA" id="ARBA00023136"/>
    </source>
</evidence>
<keyword evidence="6 7" id="KW-0472">Membrane</keyword>
<organism evidence="9">
    <name type="scientific">Kingella negevensis</name>
    <dbReference type="NCBI Taxonomy" id="1522312"/>
    <lineage>
        <taxon>Bacteria</taxon>
        <taxon>Pseudomonadati</taxon>
        <taxon>Pseudomonadota</taxon>
        <taxon>Betaproteobacteria</taxon>
        <taxon>Neisseriales</taxon>
        <taxon>Neisseriaceae</taxon>
        <taxon>Kingella</taxon>
    </lineage>
</organism>
<feature type="transmembrane region" description="Helical" evidence="7">
    <location>
        <begin position="7"/>
        <end position="26"/>
    </location>
</feature>
<dbReference type="PANTHER" id="PTHR30576:SF0">
    <property type="entry name" value="UNDECAPRENYL-PHOSPHATE N-ACETYLGALACTOSAMINYL 1-PHOSPHATE TRANSFERASE-RELATED"/>
    <property type="match status" value="1"/>
</dbReference>
<dbReference type="RefSeq" id="WP_095062611.1">
    <property type="nucleotide sequence ID" value="NZ_FXUV02000023.1"/>
</dbReference>
<dbReference type="OrthoDB" id="9808602at2"/>
<evidence type="ECO:0000256" key="5">
    <source>
        <dbReference type="ARBA" id="ARBA00022989"/>
    </source>
</evidence>
<keyword evidence="3 9" id="KW-0808">Transferase</keyword>
<evidence type="ECO:0000313" key="11">
    <source>
        <dbReference type="Proteomes" id="UP000215450"/>
    </source>
</evidence>
<dbReference type="Pfam" id="PF02397">
    <property type="entry name" value="Bac_transf"/>
    <property type="match status" value="1"/>
</dbReference>
<feature type="transmembrane region" description="Helical" evidence="7">
    <location>
        <begin position="71"/>
        <end position="91"/>
    </location>
</feature>
<accession>A0A238HG97</accession>
<reference evidence="9" key="1">
    <citation type="submission" date="2017-05" db="EMBL/GenBank/DDBJ databases">
        <authorList>
            <person name="Song R."/>
            <person name="Chenine A.L."/>
            <person name="Ruprecht R.M."/>
        </authorList>
    </citation>
    <scope>NUCLEOTIDE SEQUENCE</scope>
    <source>
        <strain evidence="9">Kingella_eburonensis</strain>
    </source>
</reference>
<gene>
    <name evidence="9" type="primary">wecA</name>
    <name evidence="10" type="ORF">KEBURONENSIS_01259</name>
    <name evidence="9" type="ORF">KEBURONENSIS_01291</name>
</gene>
<evidence type="ECO:0000256" key="2">
    <source>
        <dbReference type="ARBA" id="ARBA00006464"/>
    </source>
</evidence>
<proteinExistence type="inferred from homology"/>
<name>A0A238HG97_9NEIS</name>
<feature type="transmembrane region" description="Helical" evidence="7">
    <location>
        <begin position="227"/>
        <end position="248"/>
    </location>
</feature>
<evidence type="ECO:0000256" key="1">
    <source>
        <dbReference type="ARBA" id="ARBA00004141"/>
    </source>
</evidence>
<dbReference type="GO" id="GO:0016780">
    <property type="term" value="F:phosphotransferase activity, for other substituted phosphate groups"/>
    <property type="evidence" value="ECO:0007669"/>
    <property type="project" value="TreeGrafter"/>
</dbReference>
<dbReference type="InterPro" id="IPR003362">
    <property type="entry name" value="Bact_transf"/>
</dbReference>
<evidence type="ECO:0000256" key="7">
    <source>
        <dbReference type="SAM" id="Phobius"/>
    </source>
</evidence>
<reference evidence="10 11" key="2">
    <citation type="submission" date="2017-06" db="EMBL/GenBank/DDBJ databases">
        <authorList>
            <person name="Kim H.J."/>
            <person name="Triplett B.A."/>
        </authorList>
    </citation>
    <scope>NUCLEOTIDE SEQUENCE [LARGE SCALE GENOMIC DNA]</scope>
    <source>
        <strain evidence="10">Kingella_eburonensis</strain>
    </source>
</reference>
<keyword evidence="4 7" id="KW-0812">Transmembrane</keyword>
<feature type="transmembrane region" description="Helical" evidence="7">
    <location>
        <begin position="38"/>
        <end position="59"/>
    </location>
</feature>
<sequence>MKPTPSLFIRLIIGVLLIALTAELYLSVKDIHPHDTKVINSAIICFIAYLTTAVSITTLRAFPGKQTWLNILPAVGIAYSSVFAVSGVLFITFSNSFVIANGLITAVFFLADFYISRRCTPRMAYIPLGRATHAAEIPNVEWQRLDQPTLPENRLRAIVADLHSNDLSPDWQRFLADCTLRGIAVYNIRQIEESLTGRVKIRHMYENDLGSLLPSPRYMLVKRVLDIFLIIISAPLTVPLMIATAIAIRSESAGSIFFVQNRVGQGGHEFKIYKFRSMTLDSEKDGAKLAQVGDARITRVGKFIRKTRLDELPQFWNILRGDMSLIGPRPEQKVFVEQFNERIPFYNYRHIVKPGLSGWAQVTQGYAGNEDETQIKLEHDFYYVKHFSLSLDILIIFKTIKTILTGFGAR</sequence>
<evidence type="ECO:0000259" key="8">
    <source>
        <dbReference type="Pfam" id="PF02397"/>
    </source>
</evidence>
<dbReference type="AlphaFoldDB" id="A0A238HG97"/>
<dbReference type="InterPro" id="IPR017475">
    <property type="entry name" value="EPS_sugar_tfrase"/>
</dbReference>
<dbReference type="PANTHER" id="PTHR30576">
    <property type="entry name" value="COLANIC BIOSYNTHESIS UDP-GLUCOSE LIPID CARRIER TRANSFERASE"/>
    <property type="match status" value="1"/>
</dbReference>
<comment type="similarity">
    <text evidence="2">Belongs to the bacterial sugar transferase family.</text>
</comment>
<comment type="subcellular location">
    <subcellularLocation>
        <location evidence="1">Membrane</location>
        <topology evidence="1">Multi-pass membrane protein</topology>
    </subcellularLocation>
</comment>
<dbReference type="GO" id="GO:0016020">
    <property type="term" value="C:membrane"/>
    <property type="evidence" value="ECO:0007669"/>
    <property type="project" value="UniProtKB-SubCell"/>
</dbReference>
<keyword evidence="5 7" id="KW-1133">Transmembrane helix</keyword>
<evidence type="ECO:0000256" key="3">
    <source>
        <dbReference type="ARBA" id="ARBA00022679"/>
    </source>
</evidence>
<dbReference type="Proteomes" id="UP000215450">
    <property type="component" value="Unassembled WGS sequence"/>
</dbReference>
<dbReference type="NCBIfam" id="TIGR03025">
    <property type="entry name" value="EPS_sugtrans"/>
    <property type="match status" value="1"/>
</dbReference>